<comment type="caution">
    <text evidence="1">The sequence shown here is derived from an EMBL/GenBank/DDBJ whole genome shotgun (WGS) entry which is preliminary data.</text>
</comment>
<dbReference type="EMBL" id="LLXL01005781">
    <property type="protein sequence ID" value="PKK56345.1"/>
    <property type="molecule type" value="Genomic_DNA"/>
</dbReference>
<reference evidence="1 2" key="2">
    <citation type="submission" date="2017-10" db="EMBL/GenBank/DDBJ databases">
        <title>Extensive intraspecific genome diversity in a model arbuscular mycorrhizal fungus.</title>
        <authorList>
            <person name="Chen E.C.H."/>
            <person name="Morin E."/>
            <person name="Baudet D."/>
            <person name="Noel J."/>
            <person name="Ndikumana S."/>
            <person name="Charron P."/>
            <person name="St-Onge C."/>
            <person name="Giorgi J."/>
            <person name="Grigoriev I.V."/>
            <person name="Roux C."/>
            <person name="Martin F.M."/>
            <person name="Corradi N."/>
        </authorList>
    </citation>
    <scope>NUCLEOTIDE SEQUENCE [LARGE SCALE GENOMIC DNA]</scope>
    <source>
        <strain evidence="1 2">C2</strain>
    </source>
</reference>
<sequence>MEMLKVIAKDYYMNISDYNRINICCQITQNPITKNFMIITDYYDGNILVLNSCPAITGDLGLSKSAIESLDDENEIYGIIPYVAPVEV</sequence>
<reference evidence="1 2" key="1">
    <citation type="submission" date="2016-04" db="EMBL/GenBank/DDBJ databases">
        <title>Genome analyses suggest a sexual origin of heterokaryosis in a supposedly ancient asexual fungus.</title>
        <authorList>
            <person name="Ropars J."/>
            <person name="Sedzielewska K."/>
            <person name="Noel J."/>
            <person name="Charron P."/>
            <person name="Farinelli L."/>
            <person name="Marton T."/>
            <person name="Kruger M."/>
            <person name="Pelin A."/>
            <person name="Brachmann A."/>
            <person name="Corradi N."/>
        </authorList>
    </citation>
    <scope>NUCLEOTIDE SEQUENCE [LARGE SCALE GENOMIC DNA]</scope>
    <source>
        <strain evidence="1 2">C2</strain>
    </source>
</reference>
<evidence type="ECO:0000313" key="1">
    <source>
        <dbReference type="EMBL" id="PKK56345.1"/>
    </source>
</evidence>
<organism evidence="1 2">
    <name type="scientific">Rhizophagus irregularis</name>
    <dbReference type="NCBI Taxonomy" id="588596"/>
    <lineage>
        <taxon>Eukaryota</taxon>
        <taxon>Fungi</taxon>
        <taxon>Fungi incertae sedis</taxon>
        <taxon>Mucoromycota</taxon>
        <taxon>Glomeromycotina</taxon>
        <taxon>Glomeromycetes</taxon>
        <taxon>Glomerales</taxon>
        <taxon>Glomeraceae</taxon>
        <taxon>Rhizophagus</taxon>
    </lineage>
</organism>
<dbReference type="AlphaFoldDB" id="A0A2N1M3Z7"/>
<accession>A0A2N1M3Z7</accession>
<dbReference type="VEuPathDB" id="FungiDB:FUN_015820"/>
<proteinExistence type="predicted"/>
<evidence type="ECO:0000313" key="2">
    <source>
        <dbReference type="Proteomes" id="UP000233469"/>
    </source>
</evidence>
<gene>
    <name evidence="1" type="ORF">RhiirC2_800216</name>
</gene>
<name>A0A2N1M3Z7_9GLOM</name>
<protein>
    <submittedName>
        <fullName evidence="1">Uncharacterized protein</fullName>
    </submittedName>
</protein>
<dbReference type="Proteomes" id="UP000233469">
    <property type="component" value="Unassembled WGS sequence"/>
</dbReference>